<feature type="domain" description="Sulfatase N-terminal" evidence="7">
    <location>
        <begin position="305"/>
        <end position="392"/>
    </location>
</feature>
<dbReference type="Pfam" id="PF00884">
    <property type="entry name" value="Sulfatase"/>
    <property type="match status" value="2"/>
</dbReference>
<dbReference type="InterPro" id="IPR017850">
    <property type="entry name" value="Alkaline_phosphatase_core_sf"/>
</dbReference>
<keyword evidence="2" id="KW-0479">Metal-binding</keyword>
<keyword evidence="4" id="KW-0106">Calcium</keyword>
<keyword evidence="6" id="KW-0472">Membrane</keyword>
<evidence type="ECO:0000256" key="2">
    <source>
        <dbReference type="ARBA" id="ARBA00022723"/>
    </source>
</evidence>
<organism evidence="8 9">
    <name type="scientific">Prymnesium parvum</name>
    <name type="common">Toxic golden alga</name>
    <dbReference type="NCBI Taxonomy" id="97485"/>
    <lineage>
        <taxon>Eukaryota</taxon>
        <taxon>Haptista</taxon>
        <taxon>Haptophyta</taxon>
        <taxon>Prymnesiophyceae</taxon>
        <taxon>Prymnesiales</taxon>
        <taxon>Prymnesiaceae</taxon>
        <taxon>Prymnesium</taxon>
    </lineage>
</organism>
<dbReference type="Proteomes" id="UP001515480">
    <property type="component" value="Unassembled WGS sequence"/>
</dbReference>
<gene>
    <name evidence="8" type="ORF">AB1Y20_008351</name>
</gene>
<comment type="caution">
    <text evidence="8">The sequence shown here is derived from an EMBL/GenBank/DDBJ whole genome shotgun (WGS) entry which is preliminary data.</text>
</comment>
<feature type="domain" description="Sulfatase N-terminal" evidence="7">
    <location>
        <begin position="54"/>
        <end position="170"/>
    </location>
</feature>
<comment type="similarity">
    <text evidence="1">Belongs to the sulfatase family.</text>
</comment>
<dbReference type="GO" id="GO:0004065">
    <property type="term" value="F:arylsulfatase activity"/>
    <property type="evidence" value="ECO:0007669"/>
    <property type="project" value="TreeGrafter"/>
</dbReference>
<dbReference type="EMBL" id="JBGBPQ010000019">
    <property type="protein sequence ID" value="KAL1504565.1"/>
    <property type="molecule type" value="Genomic_DNA"/>
</dbReference>
<evidence type="ECO:0000256" key="3">
    <source>
        <dbReference type="ARBA" id="ARBA00022801"/>
    </source>
</evidence>
<feature type="compositionally biased region" description="Polar residues" evidence="5">
    <location>
        <begin position="924"/>
        <end position="934"/>
    </location>
</feature>
<feature type="compositionally biased region" description="Polar residues" evidence="5">
    <location>
        <begin position="888"/>
        <end position="901"/>
    </location>
</feature>
<dbReference type="InterPro" id="IPR050738">
    <property type="entry name" value="Sulfatase"/>
</dbReference>
<dbReference type="PANTHER" id="PTHR42693:SF33">
    <property type="entry name" value="ARYLSULFATASE"/>
    <property type="match status" value="1"/>
</dbReference>
<dbReference type="AlphaFoldDB" id="A0AB34IUB2"/>
<feature type="region of interest" description="Disordered" evidence="5">
    <location>
        <begin position="1034"/>
        <end position="1072"/>
    </location>
</feature>
<evidence type="ECO:0000259" key="7">
    <source>
        <dbReference type="Pfam" id="PF00884"/>
    </source>
</evidence>
<sequence>MVARSPHVVVVLLDDLDLERLPSYSKHDDGAALQLRKHWEGGGCAATFANCTYSAPNIDSVGEHGVRFLGGHVPVSVCTPSRYSVLTGRLPSTSPFYSGTRIGLKTHQVVVSWNTWITQGTAEKQCCGPGVETPCAPARMYGCTRRAKTLGSMLQAVQYFTGFVGKWHLSSTPLELLALHKGTSGMISTAPSEAERVAVLNRTLARVRERDFTPLVRSTGFNYTGALSVGNVVDLARLGLAVHNLDWEAAAALEFLSLAAGHVASGRASAFYLHFCTTLTHSPGPSDGVCADPRLCQGGLLPQEYDASHTLWVDDAVGVMLTKLRELHVEADTLFIILSDHQRVGKGTLYHGVRTPMLMQWPRRIAAGQQLPRSALVSSLDIVPTVLDAAGVAYAKLLNAGGPLEGQSWLKLLQPTAPQTSAKGVGSEATGLAASTRNFSWWRESLWFELGAAAAVKHISGWQLVALHYDEQLPLITPAGSGEAVDIVQCSRERLRTGGAAWVIDDEEAFTHTRHCVLRATGEPLTTNLIGEQRVRFDSEPRYPRYHQVEQLLHVEQDYMMQHNWKERCPRQLQCMQWLFRAHALRRVRYDGDPIPFGIYTAAEAEWRRFSSLHCDMRVLELPLDRCNEGLLPERSAQTCAQLQARHGLSSLNRSALLTAGLRFEDEAGVALGSHTEPECGAFESSDCFISRCCKPPLRCFKSLFESAQCMRTCPKDDTWGSCETWQPRSPQGPPPPAFTASSPARLPWLRPIHPSGVCSESFSSGTGHVAAAFEGLKCSGMLQHRDALAYCREQGARLCTAIELSSGVARGSGCGLDGARVWSSTFCAEGDAYRWAVIDAAVMPDGERMTCMPRVLLLPARCCADADTPPEPLPNPLPLAPTRPQVVHSTSTPQSVSAALSDSPHPPEAPSVLPLAPTRPQVVHSTSTPQSVSAALAESPHPPEAPCAQPYANCYQAQCCIVQSQQCYLRWTDKQFAQCRPECGTLDRTSTWDCTILPPIPQDRLRDSELAPTIKQNGAPLGVPVTEAIPPARARIPPLNSPGPLSSSRPQKAGSHDVAPHGPPHAPLLPSGTMSRPHHVYPVSLYLIGIILAVSLFFGVTVRWAAKNGPTSLWRRFATLRRGRKRENYTPMDSVPD</sequence>
<dbReference type="PROSITE" id="PS00523">
    <property type="entry name" value="SULFATASE_1"/>
    <property type="match status" value="1"/>
</dbReference>
<name>A0AB34IUB2_PRYPA</name>
<reference evidence="8 9" key="1">
    <citation type="journal article" date="2024" name="Science">
        <title>Giant polyketide synthase enzymes in the biosynthesis of giant marine polyether toxins.</title>
        <authorList>
            <person name="Fallon T.R."/>
            <person name="Shende V.V."/>
            <person name="Wierzbicki I.H."/>
            <person name="Pendleton A.L."/>
            <person name="Watervoot N.F."/>
            <person name="Auber R.P."/>
            <person name="Gonzalez D.J."/>
            <person name="Wisecaver J.H."/>
            <person name="Moore B.S."/>
        </authorList>
    </citation>
    <scope>NUCLEOTIDE SEQUENCE [LARGE SCALE GENOMIC DNA]</scope>
    <source>
        <strain evidence="8 9">12B1</strain>
    </source>
</reference>
<dbReference type="PANTHER" id="PTHR42693">
    <property type="entry name" value="ARYLSULFATASE FAMILY MEMBER"/>
    <property type="match status" value="1"/>
</dbReference>
<feature type="compositionally biased region" description="Low complexity" evidence="5">
    <location>
        <begin position="1034"/>
        <end position="1051"/>
    </location>
</feature>
<evidence type="ECO:0000256" key="4">
    <source>
        <dbReference type="ARBA" id="ARBA00022837"/>
    </source>
</evidence>
<keyword evidence="6" id="KW-1133">Transmembrane helix</keyword>
<dbReference type="GO" id="GO:0046872">
    <property type="term" value="F:metal ion binding"/>
    <property type="evidence" value="ECO:0007669"/>
    <property type="project" value="UniProtKB-KW"/>
</dbReference>
<dbReference type="Gene3D" id="3.40.720.10">
    <property type="entry name" value="Alkaline Phosphatase, subunit A"/>
    <property type="match status" value="1"/>
</dbReference>
<keyword evidence="3" id="KW-0378">Hydrolase</keyword>
<proteinExistence type="inferred from homology"/>
<keyword evidence="6" id="KW-0812">Transmembrane</keyword>
<evidence type="ECO:0000256" key="6">
    <source>
        <dbReference type="SAM" id="Phobius"/>
    </source>
</evidence>
<evidence type="ECO:0000256" key="5">
    <source>
        <dbReference type="SAM" id="MobiDB-lite"/>
    </source>
</evidence>
<protein>
    <recommendedName>
        <fullName evidence="7">Sulfatase N-terminal domain-containing protein</fullName>
    </recommendedName>
</protein>
<evidence type="ECO:0000313" key="9">
    <source>
        <dbReference type="Proteomes" id="UP001515480"/>
    </source>
</evidence>
<feature type="transmembrane region" description="Helical" evidence="6">
    <location>
        <begin position="1084"/>
        <end position="1107"/>
    </location>
</feature>
<dbReference type="SUPFAM" id="SSF53649">
    <property type="entry name" value="Alkaline phosphatase-like"/>
    <property type="match status" value="1"/>
</dbReference>
<evidence type="ECO:0000313" key="8">
    <source>
        <dbReference type="EMBL" id="KAL1504565.1"/>
    </source>
</evidence>
<keyword evidence="9" id="KW-1185">Reference proteome</keyword>
<feature type="region of interest" description="Disordered" evidence="5">
    <location>
        <begin position="874"/>
        <end position="943"/>
    </location>
</feature>
<evidence type="ECO:0000256" key="1">
    <source>
        <dbReference type="ARBA" id="ARBA00008779"/>
    </source>
</evidence>
<dbReference type="InterPro" id="IPR024607">
    <property type="entry name" value="Sulfatase_CS"/>
</dbReference>
<accession>A0AB34IUB2</accession>
<dbReference type="InterPro" id="IPR000917">
    <property type="entry name" value="Sulfatase_N"/>
</dbReference>